<organism evidence="1 2">
    <name type="scientific">Aquibacillus albus</name>
    <dbReference type="NCBI Taxonomy" id="1168171"/>
    <lineage>
        <taxon>Bacteria</taxon>
        <taxon>Bacillati</taxon>
        <taxon>Bacillota</taxon>
        <taxon>Bacilli</taxon>
        <taxon>Bacillales</taxon>
        <taxon>Bacillaceae</taxon>
        <taxon>Aquibacillus</taxon>
    </lineage>
</organism>
<protein>
    <recommendedName>
        <fullName evidence="3">DUF3679 domain-containing protein</fullName>
    </recommendedName>
</protein>
<sequence length="114" mass="13039">MKMIVMMLTMIVLFLTGILIGIDQANGGITKTRGYVSQDMDKAIESNLSTDGKYEIKVMGNDFQQINLNEKEEKYQAVQSSHFTQQLAGNLEYVVKWFYNQIIHSAYQLAQAFF</sequence>
<name>A0ABS2MUT4_9BACI</name>
<dbReference type="Proteomes" id="UP001296943">
    <property type="component" value="Unassembled WGS sequence"/>
</dbReference>
<gene>
    <name evidence="1" type="ORF">JOC48_000077</name>
</gene>
<accession>A0ABS2MUT4</accession>
<dbReference type="RefSeq" id="WP_204497062.1">
    <property type="nucleotide sequence ID" value="NZ_JAFBDR010000001.1"/>
</dbReference>
<comment type="caution">
    <text evidence="1">The sequence shown here is derived from an EMBL/GenBank/DDBJ whole genome shotgun (WGS) entry which is preliminary data.</text>
</comment>
<dbReference type="EMBL" id="JAFBDR010000001">
    <property type="protein sequence ID" value="MBM7569608.1"/>
    <property type="molecule type" value="Genomic_DNA"/>
</dbReference>
<dbReference type="InterPro" id="IPR020534">
    <property type="entry name" value="Uncharacterised_YqxA"/>
</dbReference>
<proteinExistence type="predicted"/>
<reference evidence="1 2" key="1">
    <citation type="submission" date="2021-01" db="EMBL/GenBank/DDBJ databases">
        <title>Genomic Encyclopedia of Type Strains, Phase IV (KMG-IV): sequencing the most valuable type-strain genomes for metagenomic binning, comparative biology and taxonomic classification.</title>
        <authorList>
            <person name="Goeker M."/>
        </authorList>
    </citation>
    <scope>NUCLEOTIDE SEQUENCE [LARGE SCALE GENOMIC DNA]</scope>
    <source>
        <strain evidence="1 2">DSM 23711</strain>
    </source>
</reference>
<dbReference type="Pfam" id="PF12438">
    <property type="entry name" value="DUF3679"/>
    <property type="match status" value="1"/>
</dbReference>
<evidence type="ECO:0000313" key="2">
    <source>
        <dbReference type="Proteomes" id="UP001296943"/>
    </source>
</evidence>
<keyword evidence="2" id="KW-1185">Reference proteome</keyword>
<evidence type="ECO:0000313" key="1">
    <source>
        <dbReference type="EMBL" id="MBM7569608.1"/>
    </source>
</evidence>
<evidence type="ECO:0008006" key="3">
    <source>
        <dbReference type="Google" id="ProtNLM"/>
    </source>
</evidence>